<dbReference type="AlphaFoldDB" id="A0A9W7KT43"/>
<gene>
    <name evidence="2" type="ORF">TrLO_g9000</name>
</gene>
<organism evidence="2 3">
    <name type="scientific">Triparma laevis f. longispina</name>
    <dbReference type="NCBI Taxonomy" id="1714387"/>
    <lineage>
        <taxon>Eukaryota</taxon>
        <taxon>Sar</taxon>
        <taxon>Stramenopiles</taxon>
        <taxon>Ochrophyta</taxon>
        <taxon>Bolidophyceae</taxon>
        <taxon>Parmales</taxon>
        <taxon>Triparmaceae</taxon>
        <taxon>Triparma</taxon>
    </lineage>
</organism>
<proteinExistence type="predicted"/>
<dbReference type="OrthoDB" id="10678715at2759"/>
<evidence type="ECO:0000313" key="3">
    <source>
        <dbReference type="Proteomes" id="UP001165122"/>
    </source>
</evidence>
<evidence type="ECO:0000313" key="2">
    <source>
        <dbReference type="EMBL" id="GMI10653.1"/>
    </source>
</evidence>
<feature type="compositionally biased region" description="Low complexity" evidence="1">
    <location>
        <begin position="195"/>
        <end position="205"/>
    </location>
</feature>
<protein>
    <submittedName>
        <fullName evidence="2">Uncharacterized protein</fullName>
    </submittedName>
</protein>
<name>A0A9W7KT43_9STRA</name>
<keyword evidence="3" id="KW-1185">Reference proteome</keyword>
<comment type="caution">
    <text evidence="2">The sequence shown here is derived from an EMBL/GenBank/DDBJ whole genome shotgun (WGS) entry which is preliminary data.</text>
</comment>
<dbReference type="Proteomes" id="UP001165122">
    <property type="component" value="Unassembled WGS sequence"/>
</dbReference>
<feature type="region of interest" description="Disordered" evidence="1">
    <location>
        <begin position="173"/>
        <end position="232"/>
    </location>
</feature>
<evidence type="ECO:0000256" key="1">
    <source>
        <dbReference type="SAM" id="MobiDB-lite"/>
    </source>
</evidence>
<accession>A0A9W7KT43</accession>
<dbReference type="EMBL" id="BRXW01000152">
    <property type="protein sequence ID" value="GMI10653.1"/>
    <property type="molecule type" value="Genomic_DNA"/>
</dbReference>
<sequence>MKMRIERVCSADIIRLSYLIYKNNKLKAERERVEKEEREKKEKVEREERERKELERRVEELEEVLKRKDDELEWARRRAEERRLELNTDDSTTLKNLSNPLVDVTVHPHAPKTQQNLLSNKLEITDWSDPTFSSDPKTWGGFKGGFKGVVSVVRLERTAPKKPEKVWEPRVSKFMNTTSRSKSRGDEDSIETEQSGGASIMSSRSSRSHGWIKKSSVKAGGGRRSMVSFMTG</sequence>
<feature type="region of interest" description="Disordered" evidence="1">
    <location>
        <begin position="28"/>
        <end position="52"/>
    </location>
</feature>
<feature type="compositionally biased region" description="Basic residues" evidence="1">
    <location>
        <begin position="206"/>
        <end position="216"/>
    </location>
</feature>
<reference evidence="3" key="1">
    <citation type="journal article" date="2023" name="Commun. Biol.">
        <title>Genome analysis of Parmales, the sister group of diatoms, reveals the evolutionary specialization of diatoms from phago-mixotrophs to photoautotrophs.</title>
        <authorList>
            <person name="Ban H."/>
            <person name="Sato S."/>
            <person name="Yoshikawa S."/>
            <person name="Yamada K."/>
            <person name="Nakamura Y."/>
            <person name="Ichinomiya M."/>
            <person name="Sato N."/>
            <person name="Blanc-Mathieu R."/>
            <person name="Endo H."/>
            <person name="Kuwata A."/>
            <person name="Ogata H."/>
        </authorList>
    </citation>
    <scope>NUCLEOTIDE SEQUENCE [LARGE SCALE GENOMIC DNA]</scope>
    <source>
        <strain evidence="3">NIES 3700</strain>
    </source>
</reference>